<organism evidence="1 2">
    <name type="scientific">Austropuccinia psidii MF-1</name>
    <dbReference type="NCBI Taxonomy" id="1389203"/>
    <lineage>
        <taxon>Eukaryota</taxon>
        <taxon>Fungi</taxon>
        <taxon>Dikarya</taxon>
        <taxon>Basidiomycota</taxon>
        <taxon>Pucciniomycotina</taxon>
        <taxon>Pucciniomycetes</taxon>
        <taxon>Pucciniales</taxon>
        <taxon>Sphaerophragmiaceae</taxon>
        <taxon>Austropuccinia</taxon>
    </lineage>
</organism>
<sequence>MIRRFCAYGLELKCFDGFTHDWCTFLPALKLEYETSIHASTNQTPPILQKGWNPRLPQESLRKDLVEMNPTPASFKQMLEKARKNSAR</sequence>
<dbReference type="Proteomes" id="UP000765509">
    <property type="component" value="Unassembled WGS sequence"/>
</dbReference>
<comment type="caution">
    <text evidence="1">The sequence shown here is derived from an EMBL/GenBank/DDBJ whole genome shotgun (WGS) entry which is preliminary data.</text>
</comment>
<name>A0A9Q3FQ18_9BASI</name>
<dbReference type="OrthoDB" id="2595244at2759"/>
<keyword evidence="2" id="KW-1185">Reference proteome</keyword>
<proteinExistence type="predicted"/>
<dbReference type="EMBL" id="AVOT02046516">
    <property type="protein sequence ID" value="MBW0541828.1"/>
    <property type="molecule type" value="Genomic_DNA"/>
</dbReference>
<evidence type="ECO:0000313" key="1">
    <source>
        <dbReference type="EMBL" id="MBW0541828.1"/>
    </source>
</evidence>
<accession>A0A9Q3FQ18</accession>
<protein>
    <submittedName>
        <fullName evidence="1">Uncharacterized protein</fullName>
    </submittedName>
</protein>
<dbReference type="AlphaFoldDB" id="A0A9Q3FQ18"/>
<evidence type="ECO:0000313" key="2">
    <source>
        <dbReference type="Proteomes" id="UP000765509"/>
    </source>
</evidence>
<gene>
    <name evidence="1" type="ORF">O181_081543</name>
</gene>
<reference evidence="1" key="1">
    <citation type="submission" date="2021-03" db="EMBL/GenBank/DDBJ databases">
        <title>Draft genome sequence of rust myrtle Austropuccinia psidii MF-1, a brazilian biotype.</title>
        <authorList>
            <person name="Quecine M.C."/>
            <person name="Pachon D.M.R."/>
            <person name="Bonatelli M.L."/>
            <person name="Correr F.H."/>
            <person name="Franceschini L.M."/>
            <person name="Leite T.F."/>
            <person name="Margarido G.R.A."/>
            <person name="Almeida C.A."/>
            <person name="Ferrarezi J.A."/>
            <person name="Labate C.A."/>
        </authorList>
    </citation>
    <scope>NUCLEOTIDE SEQUENCE</scope>
    <source>
        <strain evidence="1">MF-1</strain>
    </source>
</reference>